<dbReference type="Proteomes" id="UP000485058">
    <property type="component" value="Unassembled WGS sequence"/>
</dbReference>
<keyword evidence="3" id="KW-0949">S-adenosyl-L-methionine</keyword>
<dbReference type="AlphaFoldDB" id="A0A699Y6C5"/>
<dbReference type="EMBL" id="BLLF01000002">
    <property type="protein sequence ID" value="GFH05583.1"/>
    <property type="molecule type" value="Genomic_DNA"/>
</dbReference>
<keyword evidence="2" id="KW-0808">Transferase</keyword>
<evidence type="ECO:0000256" key="2">
    <source>
        <dbReference type="ARBA" id="ARBA00022679"/>
    </source>
</evidence>
<dbReference type="Gene3D" id="2.130.10.10">
    <property type="entry name" value="YVTN repeat-like/Quinoprotein amine dehydrogenase"/>
    <property type="match status" value="1"/>
</dbReference>
<proteinExistence type="predicted"/>
<reference evidence="4 5" key="1">
    <citation type="submission" date="2020-02" db="EMBL/GenBank/DDBJ databases">
        <title>Draft genome sequence of Haematococcus lacustris strain NIES-144.</title>
        <authorList>
            <person name="Morimoto D."/>
            <person name="Nakagawa S."/>
            <person name="Yoshida T."/>
            <person name="Sawayama S."/>
        </authorList>
    </citation>
    <scope>NUCLEOTIDE SEQUENCE [LARGE SCALE GENOMIC DNA]</scope>
    <source>
        <strain evidence="4 5">NIES-144</strain>
    </source>
</reference>
<evidence type="ECO:0000313" key="5">
    <source>
        <dbReference type="Proteomes" id="UP000485058"/>
    </source>
</evidence>
<comment type="caution">
    <text evidence="4">The sequence shown here is derived from an EMBL/GenBank/DDBJ whole genome shotgun (WGS) entry which is preliminary data.</text>
</comment>
<organism evidence="4 5">
    <name type="scientific">Haematococcus lacustris</name>
    <name type="common">Green alga</name>
    <name type="synonym">Haematococcus pluvialis</name>
    <dbReference type="NCBI Taxonomy" id="44745"/>
    <lineage>
        <taxon>Eukaryota</taxon>
        <taxon>Viridiplantae</taxon>
        <taxon>Chlorophyta</taxon>
        <taxon>core chlorophytes</taxon>
        <taxon>Chlorophyceae</taxon>
        <taxon>CS clade</taxon>
        <taxon>Chlamydomonadales</taxon>
        <taxon>Haematococcaceae</taxon>
        <taxon>Haematococcus</taxon>
    </lineage>
</organism>
<dbReference type="GO" id="GO:0032259">
    <property type="term" value="P:methylation"/>
    <property type="evidence" value="ECO:0007669"/>
    <property type="project" value="UniProtKB-KW"/>
</dbReference>
<dbReference type="Pfam" id="PF01209">
    <property type="entry name" value="Ubie_methyltran"/>
    <property type="match status" value="1"/>
</dbReference>
<name>A0A699Y6C5_HAELA</name>
<dbReference type="InterPro" id="IPR015943">
    <property type="entry name" value="WD40/YVTN_repeat-like_dom_sf"/>
</dbReference>
<dbReference type="PROSITE" id="PS01183">
    <property type="entry name" value="UBIE_1"/>
    <property type="match status" value="1"/>
</dbReference>
<protein>
    <submittedName>
        <fullName evidence="4">WD_REPEATS_REGION domain-containing protein</fullName>
    </submittedName>
</protein>
<dbReference type="GO" id="GO:0008168">
    <property type="term" value="F:methyltransferase activity"/>
    <property type="evidence" value="ECO:0007669"/>
    <property type="project" value="UniProtKB-KW"/>
</dbReference>
<evidence type="ECO:0000256" key="3">
    <source>
        <dbReference type="ARBA" id="ARBA00022691"/>
    </source>
</evidence>
<gene>
    <name evidence="4" type="ORF">HaLaN_00068</name>
</gene>
<sequence length="169" mass="18040">MAKCTYPNGPAPIPCSSFNKDGSLYAYAVSYDWSRGYSDYQPQQMKNTILLHQVKEDEVKAKPKAATSVAGRNTNKPSRGNLAVALMLVAKGATGRAAALLTSTLTGATRAIASSSLAGSSDNVDFGFKDVPRDQKANLVAQVFSSVASSYDVMNDLMSAGLHRVWKDQ</sequence>
<keyword evidence="1" id="KW-0489">Methyltransferase</keyword>
<keyword evidence="5" id="KW-1185">Reference proteome</keyword>
<evidence type="ECO:0000256" key="1">
    <source>
        <dbReference type="ARBA" id="ARBA00022603"/>
    </source>
</evidence>
<accession>A0A699Y6C5</accession>
<dbReference type="InterPro" id="IPR023576">
    <property type="entry name" value="UbiE/COQ5_MeTrFase_CS"/>
</dbReference>
<evidence type="ECO:0000313" key="4">
    <source>
        <dbReference type="EMBL" id="GFH05583.1"/>
    </source>
</evidence>